<gene>
    <name evidence="6" type="ORF">PCOL08062_LOCUS4699</name>
</gene>
<keyword evidence="2 5" id="KW-0812">Transmembrane</keyword>
<feature type="transmembrane region" description="Helical" evidence="5">
    <location>
        <begin position="100"/>
        <end position="116"/>
    </location>
</feature>
<keyword evidence="1" id="KW-1003">Cell membrane</keyword>
<feature type="transmembrane region" description="Helical" evidence="5">
    <location>
        <begin position="69"/>
        <end position="88"/>
    </location>
</feature>
<proteinExistence type="predicted"/>
<dbReference type="EMBL" id="HBDZ01006155">
    <property type="protein sequence ID" value="CAD8236540.1"/>
    <property type="molecule type" value="Transcribed_RNA"/>
</dbReference>
<keyword evidence="3 5" id="KW-1133">Transmembrane helix</keyword>
<feature type="transmembrane region" description="Helical" evidence="5">
    <location>
        <begin position="7"/>
        <end position="32"/>
    </location>
</feature>
<dbReference type="AlphaFoldDB" id="A0A7R9Y034"/>
<sequence length="135" mass="14011">MPPVGDVALSLFLFVVAGLMEVGGGWLVWQALREGSPAWHAVLGALVLAGYGFVPVAQPDSVVGEDAFARVYAAYGGFFIILSFAWGAAIDGMRLCTGDYVGACVALVGVLIVLLWPRDAQGDNIVGSGIGEQLV</sequence>
<reference evidence="6" key="1">
    <citation type="submission" date="2021-01" db="EMBL/GenBank/DDBJ databases">
        <authorList>
            <person name="Corre E."/>
            <person name="Pelletier E."/>
            <person name="Niang G."/>
            <person name="Scheremetjew M."/>
            <person name="Finn R."/>
            <person name="Kale V."/>
            <person name="Holt S."/>
            <person name="Cochrane G."/>
            <person name="Meng A."/>
            <person name="Brown T."/>
            <person name="Cohen L."/>
        </authorList>
    </citation>
    <scope>NUCLEOTIDE SEQUENCE</scope>
    <source>
        <strain evidence="6">CCMP1413</strain>
    </source>
</reference>
<name>A0A7R9Y034_9VIRI</name>
<protein>
    <submittedName>
        <fullName evidence="6">Uncharacterized protein</fullName>
    </submittedName>
</protein>
<dbReference type="Pfam" id="PF02694">
    <property type="entry name" value="UPF0060"/>
    <property type="match status" value="1"/>
</dbReference>
<evidence type="ECO:0000256" key="5">
    <source>
        <dbReference type="SAM" id="Phobius"/>
    </source>
</evidence>
<evidence type="ECO:0000256" key="1">
    <source>
        <dbReference type="ARBA" id="ARBA00022475"/>
    </source>
</evidence>
<dbReference type="InterPro" id="IPR003844">
    <property type="entry name" value="UPF0060"/>
</dbReference>
<evidence type="ECO:0000313" key="6">
    <source>
        <dbReference type="EMBL" id="CAD8236540.1"/>
    </source>
</evidence>
<evidence type="ECO:0000256" key="3">
    <source>
        <dbReference type="ARBA" id="ARBA00022989"/>
    </source>
</evidence>
<dbReference type="PANTHER" id="PTHR36116:SF1">
    <property type="entry name" value="UPF0060 MEMBRANE PROTEIN YNFA"/>
    <property type="match status" value="1"/>
</dbReference>
<keyword evidence="4 5" id="KW-0472">Membrane</keyword>
<dbReference type="GO" id="GO:0005886">
    <property type="term" value="C:plasma membrane"/>
    <property type="evidence" value="ECO:0007669"/>
    <property type="project" value="TreeGrafter"/>
</dbReference>
<feature type="transmembrane region" description="Helical" evidence="5">
    <location>
        <begin position="38"/>
        <end position="57"/>
    </location>
</feature>
<organism evidence="6">
    <name type="scientific">Prasinoderma coloniale</name>
    <dbReference type="NCBI Taxonomy" id="156133"/>
    <lineage>
        <taxon>Eukaryota</taxon>
        <taxon>Viridiplantae</taxon>
        <taxon>Prasinodermophyta</taxon>
        <taxon>Prasinodermophyceae</taxon>
        <taxon>Prasinodermales</taxon>
        <taxon>Prasinodermaceae</taxon>
        <taxon>Prasinoderma</taxon>
    </lineage>
</organism>
<accession>A0A7R9Y034</accession>
<evidence type="ECO:0000256" key="2">
    <source>
        <dbReference type="ARBA" id="ARBA00022692"/>
    </source>
</evidence>
<dbReference type="PANTHER" id="PTHR36116">
    <property type="entry name" value="UPF0060 MEMBRANE PROTEIN YNFA"/>
    <property type="match status" value="1"/>
</dbReference>
<evidence type="ECO:0000256" key="4">
    <source>
        <dbReference type="ARBA" id="ARBA00023136"/>
    </source>
</evidence>